<dbReference type="Pfam" id="PF13715">
    <property type="entry name" value="CarbopepD_reg_2"/>
    <property type="match status" value="1"/>
</dbReference>
<organism evidence="9 10">
    <name type="scientific">Dinghuibacter silviterrae</name>
    <dbReference type="NCBI Taxonomy" id="1539049"/>
    <lineage>
        <taxon>Bacteria</taxon>
        <taxon>Pseudomonadati</taxon>
        <taxon>Bacteroidota</taxon>
        <taxon>Chitinophagia</taxon>
        <taxon>Chitinophagales</taxon>
        <taxon>Chitinophagaceae</taxon>
        <taxon>Dinghuibacter</taxon>
    </lineage>
</organism>
<dbReference type="SUPFAM" id="SSF49464">
    <property type="entry name" value="Carboxypeptidase regulatory domain-like"/>
    <property type="match status" value="1"/>
</dbReference>
<dbReference type="GO" id="GO:0009279">
    <property type="term" value="C:cell outer membrane"/>
    <property type="evidence" value="ECO:0007669"/>
    <property type="project" value="UniProtKB-SubCell"/>
</dbReference>
<evidence type="ECO:0000256" key="7">
    <source>
        <dbReference type="PROSITE-ProRule" id="PRU01360"/>
    </source>
</evidence>
<keyword evidence="6 7" id="KW-0998">Cell outer membrane</keyword>
<dbReference type="OrthoDB" id="9768177at2"/>
<keyword evidence="5 7" id="KW-0472">Membrane</keyword>
<keyword evidence="9" id="KW-0675">Receptor</keyword>
<accession>A0A4R8DET3</accession>
<evidence type="ECO:0000256" key="3">
    <source>
        <dbReference type="ARBA" id="ARBA00022452"/>
    </source>
</evidence>
<comment type="caution">
    <text evidence="9">The sequence shown here is derived from an EMBL/GenBank/DDBJ whole genome shotgun (WGS) entry which is preliminary data.</text>
</comment>
<protein>
    <submittedName>
        <fullName evidence="9">Iron complex outermembrane receptor protein</fullName>
    </submittedName>
</protein>
<evidence type="ECO:0000256" key="6">
    <source>
        <dbReference type="ARBA" id="ARBA00023237"/>
    </source>
</evidence>
<keyword evidence="2 7" id="KW-0813">Transport</keyword>
<dbReference type="AlphaFoldDB" id="A0A4R8DET3"/>
<sequence>MKKVGKGRAPGFHQMCIAMKLTTLLLTVALVEAHGGGMAQNVNLSGQHLSLKTVFSKITRQTGYAFFYSYSLLKQAHPVDLDARDMPLLKVLDLCFAGQPLGYAIENKTVVITARQVAPVNTTGAAPPITIRGKVIDEKGNPVVSASVKVKGSNIGTSTDADGVFSLKVPEGTVLIISSAEYGSTEVTVRKDETISIQLKAANKEVSEVVVTGFGETRQKRSLGYSVTQVSGDDIRATMQANPISALQGMVTGLQVQPGVAGQASTPRILLRGASSLNAYENNPLVVVDGVILDDQSVTQTQGASTDFGNILKDINPDDVESISVLKGGAVTALYGSRAANGVLLIKTKKGKAQKGLGVSFSQEVTFQRAYKTTDFQNTYGAGLYADDWSTGPNGVLAINQSDYGISFGPAMTGQTFQDINGYIRKNNPNSHDLLDLYQTGHVYNTNVSLSGGNENSTIRMSYSRLGSNTVLPNNKFDRNSFFVRATHRIGSWVNLDATATYVHSYNLNPAQQGGNSPMYQFSYDGARNYDAKYWSTHYADSVVGGINNADISGISYYIFYPLYENNYFQTEDNLRAGLDLTATITPWLSFAGNASMNLYNVNHQSEIRGQQPHFGNPNYSGSISDLLQARYRGEFILAHKFGELTPSLHVGGDLFTSGQTGNSWSMNGGGVLPDIYRLSNSAKPANITENAPNKSQLTAVYFQAAVGWRYLTLNLYGRNDWNSSLVYNNGHGVYSYFYGGSDLAFVFSDLLDQKPSFLSYGKLRLSYAQAGNGTDPYTANTGAYTSIGAYSGGTTAVSQYQYQSSTLGNQTLVPEKSAKLEGGLELSFLHDRLGADFAVYRQDTRNQIIAFGVPSTSGVSAALVNGGLVRNKGIELTINAVPVQSKNFVWTTRFNYTLNRNSVVSLPFGARYETLEGEDGIQSVAIAGGAYGAMVARYGYAKYVAPDPKSSLNGMPVLAMGYGGTQAYYKRAGDYGTTPETKEPVIGNIQPKFLGSLFNTFTYKNFSLNIFLDARFGGTEYSTTYFYGSQDGNIKSTLFGRSAALGGLTFTPGNATSQYLGFPLGTAPRHDGIALNGVFQSGSTSLGSDGATHDVSGMTFDQAYKLGYVLPVNATDYYVKTYSWSAGIRQAGVFTNSWVSLRQVAVGYDLPASLIHKLRFNNLRLSLAGRNLLYLYNSAPDHINPENTNDSGAGSAFEEGGVPYVRNFSFLINANF</sequence>
<name>A0A4R8DET3_9BACT</name>
<evidence type="ECO:0000256" key="2">
    <source>
        <dbReference type="ARBA" id="ARBA00022448"/>
    </source>
</evidence>
<dbReference type="InterPro" id="IPR023996">
    <property type="entry name" value="TonB-dep_OMP_SusC/RagA"/>
</dbReference>
<dbReference type="NCBIfam" id="TIGR04056">
    <property type="entry name" value="OMP_RagA_SusC"/>
    <property type="match status" value="1"/>
</dbReference>
<dbReference type="Gene3D" id="2.40.170.20">
    <property type="entry name" value="TonB-dependent receptor, beta-barrel domain"/>
    <property type="match status" value="1"/>
</dbReference>
<gene>
    <name evidence="9" type="ORF">EDB95_3728</name>
</gene>
<feature type="domain" description="TonB-dependent receptor plug" evidence="8">
    <location>
        <begin position="220"/>
        <end position="343"/>
    </location>
</feature>
<reference evidence="9 10" key="1">
    <citation type="submission" date="2019-03" db="EMBL/GenBank/DDBJ databases">
        <title>Genomic Encyclopedia of Type Strains, Phase IV (KMG-IV): sequencing the most valuable type-strain genomes for metagenomic binning, comparative biology and taxonomic classification.</title>
        <authorList>
            <person name="Goeker M."/>
        </authorList>
    </citation>
    <scope>NUCLEOTIDE SEQUENCE [LARGE SCALE GENOMIC DNA]</scope>
    <source>
        <strain evidence="9 10">DSM 100059</strain>
    </source>
</reference>
<dbReference type="Proteomes" id="UP000294498">
    <property type="component" value="Unassembled WGS sequence"/>
</dbReference>
<keyword evidence="3 7" id="KW-1134">Transmembrane beta strand</keyword>
<dbReference type="Gene3D" id="2.60.40.1120">
    <property type="entry name" value="Carboxypeptidase-like, regulatory domain"/>
    <property type="match status" value="1"/>
</dbReference>
<comment type="similarity">
    <text evidence="7">Belongs to the TonB-dependent receptor family.</text>
</comment>
<evidence type="ECO:0000256" key="5">
    <source>
        <dbReference type="ARBA" id="ARBA00023136"/>
    </source>
</evidence>
<keyword evidence="4 7" id="KW-0812">Transmembrane</keyword>
<evidence type="ECO:0000256" key="4">
    <source>
        <dbReference type="ARBA" id="ARBA00022692"/>
    </source>
</evidence>
<evidence type="ECO:0000313" key="10">
    <source>
        <dbReference type="Proteomes" id="UP000294498"/>
    </source>
</evidence>
<keyword evidence="10" id="KW-1185">Reference proteome</keyword>
<dbReference type="SUPFAM" id="SSF56935">
    <property type="entry name" value="Porins"/>
    <property type="match status" value="1"/>
</dbReference>
<evidence type="ECO:0000256" key="1">
    <source>
        <dbReference type="ARBA" id="ARBA00004571"/>
    </source>
</evidence>
<dbReference type="NCBIfam" id="TIGR04057">
    <property type="entry name" value="SusC_RagA_signa"/>
    <property type="match status" value="1"/>
</dbReference>
<evidence type="ECO:0000259" key="8">
    <source>
        <dbReference type="Pfam" id="PF07715"/>
    </source>
</evidence>
<dbReference type="InterPro" id="IPR037066">
    <property type="entry name" value="Plug_dom_sf"/>
</dbReference>
<dbReference type="Pfam" id="PF07715">
    <property type="entry name" value="Plug"/>
    <property type="match status" value="1"/>
</dbReference>
<evidence type="ECO:0000313" key="9">
    <source>
        <dbReference type="EMBL" id="TDW95907.1"/>
    </source>
</evidence>
<dbReference type="InterPro" id="IPR008969">
    <property type="entry name" value="CarboxyPept-like_regulatory"/>
</dbReference>
<dbReference type="EMBL" id="SODV01000002">
    <property type="protein sequence ID" value="TDW95907.1"/>
    <property type="molecule type" value="Genomic_DNA"/>
</dbReference>
<dbReference type="InterPro" id="IPR012910">
    <property type="entry name" value="Plug_dom"/>
</dbReference>
<comment type="subcellular location">
    <subcellularLocation>
        <location evidence="1 7">Cell outer membrane</location>
        <topology evidence="1 7">Multi-pass membrane protein</topology>
    </subcellularLocation>
</comment>
<dbReference type="InterPro" id="IPR039426">
    <property type="entry name" value="TonB-dep_rcpt-like"/>
</dbReference>
<dbReference type="PROSITE" id="PS52016">
    <property type="entry name" value="TONB_DEPENDENT_REC_3"/>
    <property type="match status" value="1"/>
</dbReference>
<proteinExistence type="inferred from homology"/>
<dbReference type="Gene3D" id="2.170.130.10">
    <property type="entry name" value="TonB-dependent receptor, plug domain"/>
    <property type="match status" value="1"/>
</dbReference>
<dbReference type="InterPro" id="IPR036942">
    <property type="entry name" value="Beta-barrel_TonB_sf"/>
</dbReference>
<dbReference type="InterPro" id="IPR023997">
    <property type="entry name" value="TonB-dep_OMP_SusC/RagA_CS"/>
</dbReference>